<accession>F4WZS4</accession>
<sequence>MKSRRAVRRVRLVERIESKKERRKVCTRENEGRGKDGTTTRVGEMGKAVRSYQERPNNAPGQSVGRDRQEDPEKNCTRGEDKREERRQRDEEQRAELNYDNMATIFLSQSYGMYDLHSDEWSGINRVDGNALAETFVKQWWRAGTSRLGYNHGGRCAHRERLSEIELCTKDTEMV</sequence>
<evidence type="ECO:0000313" key="2">
    <source>
        <dbReference type="EMBL" id="EGI60349.1"/>
    </source>
</evidence>
<dbReference type="InParanoid" id="F4WZS4"/>
<protein>
    <submittedName>
        <fullName evidence="2">Uncharacterized protein</fullName>
    </submittedName>
</protein>
<evidence type="ECO:0000256" key="1">
    <source>
        <dbReference type="SAM" id="MobiDB-lite"/>
    </source>
</evidence>
<dbReference type="Proteomes" id="UP000007755">
    <property type="component" value="Unassembled WGS sequence"/>
</dbReference>
<name>F4WZS4_ACREC</name>
<feature type="compositionally biased region" description="Basic and acidic residues" evidence="1">
    <location>
        <begin position="65"/>
        <end position="94"/>
    </location>
</feature>
<dbReference type="EMBL" id="GL888480">
    <property type="protein sequence ID" value="EGI60349.1"/>
    <property type="molecule type" value="Genomic_DNA"/>
</dbReference>
<feature type="region of interest" description="Disordered" evidence="1">
    <location>
        <begin position="18"/>
        <end position="94"/>
    </location>
</feature>
<evidence type="ECO:0000313" key="3">
    <source>
        <dbReference type="Proteomes" id="UP000007755"/>
    </source>
</evidence>
<reference evidence="2" key="1">
    <citation type="submission" date="2011-02" db="EMBL/GenBank/DDBJ databases">
        <title>The genome of the leaf-cutting ant Acromyrmex echinatior suggests key adaptations to social evolution and fungus farming.</title>
        <authorList>
            <person name="Nygaard S."/>
            <person name="Zhang G."/>
        </authorList>
    </citation>
    <scope>NUCLEOTIDE SEQUENCE</scope>
</reference>
<dbReference type="AlphaFoldDB" id="F4WZS4"/>
<gene>
    <name evidence="2" type="ORF">G5I_11532</name>
</gene>
<organism evidence="3">
    <name type="scientific">Acromyrmex echinatior</name>
    <name type="common">Panamanian leafcutter ant</name>
    <name type="synonym">Acromyrmex octospinosus echinatior</name>
    <dbReference type="NCBI Taxonomy" id="103372"/>
    <lineage>
        <taxon>Eukaryota</taxon>
        <taxon>Metazoa</taxon>
        <taxon>Ecdysozoa</taxon>
        <taxon>Arthropoda</taxon>
        <taxon>Hexapoda</taxon>
        <taxon>Insecta</taxon>
        <taxon>Pterygota</taxon>
        <taxon>Neoptera</taxon>
        <taxon>Endopterygota</taxon>
        <taxon>Hymenoptera</taxon>
        <taxon>Apocrita</taxon>
        <taxon>Aculeata</taxon>
        <taxon>Formicoidea</taxon>
        <taxon>Formicidae</taxon>
        <taxon>Myrmicinae</taxon>
        <taxon>Acromyrmex</taxon>
    </lineage>
</organism>
<proteinExistence type="predicted"/>
<keyword evidence="3" id="KW-1185">Reference proteome</keyword>
<feature type="compositionally biased region" description="Basic and acidic residues" evidence="1">
    <location>
        <begin position="18"/>
        <end position="38"/>
    </location>
</feature>